<dbReference type="EMBL" id="AVNC01000015">
    <property type="protein sequence ID" value="EQK42789.1"/>
    <property type="molecule type" value="Genomic_DNA"/>
</dbReference>
<proteinExistence type="predicted"/>
<dbReference type="RefSeq" id="WP_021432903.1">
    <property type="nucleotide sequence ID" value="NZ_AVNC01000015.1"/>
</dbReference>
<organism evidence="2 3">
    <name type="scientific">Paraclostridium bifermentans ATCC 638 = DSM 14991</name>
    <dbReference type="NCBI Taxonomy" id="1233171"/>
    <lineage>
        <taxon>Bacteria</taxon>
        <taxon>Bacillati</taxon>
        <taxon>Bacillota</taxon>
        <taxon>Clostridia</taxon>
        <taxon>Peptostreptococcales</taxon>
        <taxon>Peptostreptococcaceae</taxon>
        <taxon>Paraclostridium</taxon>
    </lineage>
</organism>
<dbReference type="GeneID" id="67472580"/>
<reference evidence="2 3" key="1">
    <citation type="submission" date="2013-06" db="EMBL/GenBank/DDBJ databases">
        <authorList>
            <person name="Walk S."/>
            <person name="Aronoff D."/>
            <person name="Young V.Y."/>
            <person name="Marsh J."/>
            <person name="Harrison L."/>
            <person name="Daugherty S.C."/>
            <person name="Shefchek K.A."/>
            <person name="Hine E.E."/>
            <person name="Tallon L.J."/>
            <person name="Sadzewicz L.K."/>
            <person name="Rasko D.A."/>
        </authorList>
    </citation>
    <scope>NUCLEOTIDE SEQUENCE [LARGE SCALE GENOMIC DNA]</scope>
    <source>
        <strain evidence="2 3">ATCC 638</strain>
    </source>
</reference>
<evidence type="ECO:0000313" key="2">
    <source>
        <dbReference type="EMBL" id="EQK42789.1"/>
    </source>
</evidence>
<evidence type="ECO:0000256" key="1">
    <source>
        <dbReference type="SAM" id="Phobius"/>
    </source>
</evidence>
<comment type="caution">
    <text evidence="2">The sequence shown here is derived from an EMBL/GenBank/DDBJ whole genome shotgun (WGS) entry which is preliminary data.</text>
</comment>
<name>T4VGE6_PARBF</name>
<evidence type="ECO:0000313" key="3">
    <source>
        <dbReference type="Proteomes" id="UP000015688"/>
    </source>
</evidence>
<keyword evidence="1" id="KW-0812">Transmembrane</keyword>
<dbReference type="AlphaFoldDB" id="T4VGE6"/>
<protein>
    <submittedName>
        <fullName evidence="2">Uncharacterized protein</fullName>
    </submittedName>
</protein>
<feature type="transmembrane region" description="Helical" evidence="1">
    <location>
        <begin position="325"/>
        <end position="346"/>
    </location>
</feature>
<sequence length="403" mass="46801">MSADISSFIQRETQKVEFAINTKKEGILEFAIFNYWRYELLLKNHKDIENLDNVYFAKELMKFLLYKYKEIIINSNTYKDDKSIFNNIDLEVSKQEIIEFADEFLAHNDYLLYKPHTQKLTDDDFDNLEELQGQDKKNREPYFEFPSDSLEKLKQAFTLYSDRQRKRFQALIGLNIPKTSPAMLDLLNQRKTIENIFKSKPNISAKPVQLEPLTSKNDVHLNYNDILNKQVDHKAEVDSSIILSCELIERISEQQNKIGNDIDFQLNKLIELEKAISDNNNKQLKLSNTILQDQLNITQAQLTATQAQLTATKESIKSSDLKSNGAMVISILSLLLSLFIGIYQIFDSNKTSSENFKKYDMINNSIIEGNKTDKYNSETTNKLIDELREENKSLKEVINKLDS</sequence>
<dbReference type="PATRIC" id="fig|1233171.3.peg.1624"/>
<accession>T4VGE6</accession>
<gene>
    <name evidence="2" type="ORF">C672_1733</name>
</gene>
<dbReference type="Proteomes" id="UP000015688">
    <property type="component" value="Unassembled WGS sequence"/>
</dbReference>
<keyword evidence="1" id="KW-1133">Transmembrane helix</keyword>
<keyword evidence="1" id="KW-0472">Membrane</keyword>